<reference evidence="2" key="1">
    <citation type="submission" date="2017-01" db="EMBL/GenBank/DDBJ databases">
        <title>Comparative genomics of anhydrobiosis in the tardigrade Hypsibius dujardini.</title>
        <authorList>
            <person name="Yoshida Y."/>
            <person name="Koutsovoulos G."/>
            <person name="Laetsch D."/>
            <person name="Stevens L."/>
            <person name="Kumar S."/>
            <person name="Horikawa D."/>
            <person name="Ishino K."/>
            <person name="Komine S."/>
            <person name="Tomita M."/>
            <person name="Blaxter M."/>
            <person name="Arakawa K."/>
        </authorList>
    </citation>
    <scope>NUCLEOTIDE SEQUENCE [LARGE SCALE GENOMIC DNA]</scope>
    <source>
        <strain evidence="2">Z151</strain>
    </source>
</reference>
<proteinExistence type="predicted"/>
<dbReference type="Proteomes" id="UP000192578">
    <property type="component" value="Unassembled WGS sequence"/>
</dbReference>
<organism evidence="1 2">
    <name type="scientific">Hypsibius exemplaris</name>
    <name type="common">Freshwater tardigrade</name>
    <dbReference type="NCBI Taxonomy" id="2072580"/>
    <lineage>
        <taxon>Eukaryota</taxon>
        <taxon>Metazoa</taxon>
        <taxon>Ecdysozoa</taxon>
        <taxon>Tardigrada</taxon>
        <taxon>Eutardigrada</taxon>
        <taxon>Parachela</taxon>
        <taxon>Hypsibioidea</taxon>
        <taxon>Hypsibiidae</taxon>
        <taxon>Hypsibius</taxon>
    </lineage>
</organism>
<dbReference type="EMBL" id="MTYJ01000209">
    <property type="protein sequence ID" value="OWA50964.1"/>
    <property type="molecule type" value="Genomic_DNA"/>
</dbReference>
<sequence>MIVSSHVLFNATFFPANTTTERAPAALEKFRGNRSTTAEQLAAKIDKAFQEAHSKLKSLDESNSELDERSSHQRDLWRSYRTLTAGIAEIHACCVTWLEEPLCPRAAEVFLDVYNVNDPFAAILKLHNRIVDDKSGFGLLDNVVQYFGHDQKKLNDWRQVVTADMAAACHAHSVYLIHKLANETNPKCAFPKRRISYQLTGKGHAEIPAAVLQDIKTVQRCVAEIHAELSSACAKVHAFFRFRPCGDSPHHACSYVNGRSQCNQLSAKVHDHLWKLQKTRNDSEKPAKELAQQLRTDYPHFGWSVVIFRTTKSEQDQTLRYDYISEDPNSSIWHQTLGSSATLTKHERRNLAKANTPGHFCAFGRLEVLMDDGKFQTRTVVFWADKNQLRDTTVGDPSSLQSALKDKLRCRETSMLFVMDHHGFRPKYYDMDLEKVGDVTFPLHRGESPPASAISFSETETLFEFAPPLSSPSRSHSVSSEICSSTIIRDQYYFVLFWPLPTNQRSTSPTPLSF</sequence>
<name>A0A9X6NK94_HYPEX</name>
<gene>
    <name evidence="1" type="ORF">BV898_15465</name>
</gene>
<keyword evidence="2" id="KW-1185">Reference proteome</keyword>
<evidence type="ECO:0000313" key="1">
    <source>
        <dbReference type="EMBL" id="OWA50964.1"/>
    </source>
</evidence>
<accession>A0A9X6NK94</accession>
<evidence type="ECO:0000313" key="2">
    <source>
        <dbReference type="Proteomes" id="UP000192578"/>
    </source>
</evidence>
<protein>
    <submittedName>
        <fullName evidence="1">Uncharacterized protein</fullName>
    </submittedName>
</protein>
<dbReference type="AlphaFoldDB" id="A0A9X6NK94"/>
<comment type="caution">
    <text evidence="1">The sequence shown here is derived from an EMBL/GenBank/DDBJ whole genome shotgun (WGS) entry which is preliminary data.</text>
</comment>